<dbReference type="SMART" id="SM00322">
    <property type="entry name" value="KH"/>
    <property type="match status" value="2"/>
</dbReference>
<dbReference type="EMBL" id="JARKHS020036850">
    <property type="protein sequence ID" value="KAK8754751.1"/>
    <property type="molecule type" value="Genomic_DNA"/>
</dbReference>
<dbReference type="SUPFAM" id="SSF63748">
    <property type="entry name" value="Tudor/PWWP/MBT"/>
    <property type="match status" value="1"/>
</dbReference>
<keyword evidence="2" id="KW-0472">Membrane</keyword>
<keyword evidence="2" id="KW-1133">Transmembrane helix</keyword>
<dbReference type="GO" id="GO:0043186">
    <property type="term" value="C:P granule"/>
    <property type="evidence" value="ECO:0007669"/>
    <property type="project" value="TreeGrafter"/>
</dbReference>
<dbReference type="InterPro" id="IPR002999">
    <property type="entry name" value="Tudor"/>
</dbReference>
<dbReference type="Gene3D" id="2.30.30.140">
    <property type="match status" value="1"/>
</dbReference>
<dbReference type="PANTHER" id="PTHR22948:SF29">
    <property type="entry name" value="FI02030P-RELATED"/>
    <property type="match status" value="1"/>
</dbReference>
<keyword evidence="2" id="KW-0812">Transmembrane</keyword>
<accession>A0AAQ4CX11</accession>
<keyword evidence="5" id="KW-1185">Reference proteome</keyword>
<dbReference type="PROSITE" id="PS50304">
    <property type="entry name" value="TUDOR"/>
    <property type="match status" value="1"/>
</dbReference>
<proteinExistence type="predicted"/>
<dbReference type="PROSITE" id="PS50084">
    <property type="entry name" value="KH_TYPE_1"/>
    <property type="match status" value="2"/>
</dbReference>
<gene>
    <name evidence="4" type="ORF">V5799_002546</name>
</gene>
<name>A0AAQ4CX11_AMBAM</name>
<dbReference type="GO" id="GO:0007283">
    <property type="term" value="P:spermatogenesis"/>
    <property type="evidence" value="ECO:0007669"/>
    <property type="project" value="TreeGrafter"/>
</dbReference>
<dbReference type="SUPFAM" id="SSF54791">
    <property type="entry name" value="Eukaryotic type KH-domain (KH-domain type I)"/>
    <property type="match status" value="2"/>
</dbReference>
<comment type="caution">
    <text evidence="4">The sequence shown here is derived from an EMBL/GenBank/DDBJ whole genome shotgun (WGS) entry which is preliminary data.</text>
</comment>
<sequence>MDSKLKTIALWAGVGASVTVSSFLIYLMLKQEEEYEVKRRKTETTNHCVVKVTVPKGVVGGVIGRQGANIKTIQDKTKTKISFDDHDRTEERDRVAVIRGAAVDVQEAEELLKASIAEQLNIVTETVFVPGKACGRIIGRNGESVRHMCRVTSAKILVDRGFTGDDCERENLKAITITGTREQIRMAVSLIDDKLAEEEVFQQKMALASSAGRAALYRRRPLAIKNAQSPLKDDEKEPDYVQEELVATSADGYMEVFISSVENPSRFWVQLVGAQSTTLDKLVSDMTGYYSHAPNQEANALTSVSVGDLVASPFDQDECWYRSRVTAIQESDYSAAETAVQVHYLDFGEKGEYKVKELCTLRDEYRYLPLQAIECSLAGVQPRDGTQWTDEALETFEKLTHASQWKVVMAKVVSKAKREDGFPGFKYAVELVDTNNKQDVSVAAELIAQNLAVQAI</sequence>
<keyword evidence="1" id="KW-0694">RNA-binding</keyword>
<evidence type="ECO:0000256" key="1">
    <source>
        <dbReference type="PROSITE-ProRule" id="PRU00117"/>
    </source>
</evidence>
<organism evidence="4 5">
    <name type="scientific">Amblyomma americanum</name>
    <name type="common">Lone star tick</name>
    <dbReference type="NCBI Taxonomy" id="6943"/>
    <lineage>
        <taxon>Eukaryota</taxon>
        <taxon>Metazoa</taxon>
        <taxon>Ecdysozoa</taxon>
        <taxon>Arthropoda</taxon>
        <taxon>Chelicerata</taxon>
        <taxon>Arachnida</taxon>
        <taxon>Acari</taxon>
        <taxon>Parasitiformes</taxon>
        <taxon>Ixodida</taxon>
        <taxon>Ixodoidea</taxon>
        <taxon>Ixodidae</taxon>
        <taxon>Amblyomminae</taxon>
        <taxon>Amblyomma</taxon>
    </lineage>
</organism>
<reference evidence="4 5" key="1">
    <citation type="journal article" date="2023" name="Arcadia Sci">
        <title>De novo assembly of a long-read Amblyomma americanum tick genome.</title>
        <authorList>
            <person name="Chou S."/>
            <person name="Poskanzer K.E."/>
            <person name="Rollins M."/>
            <person name="Thuy-Boun P.S."/>
        </authorList>
    </citation>
    <scope>NUCLEOTIDE SEQUENCE [LARGE SCALE GENOMIC DNA]</scope>
    <source>
        <strain evidence="4">F_SG_1</strain>
        <tissue evidence="4">Salivary glands</tissue>
    </source>
</reference>
<dbReference type="SMART" id="SM00333">
    <property type="entry name" value="TUDOR"/>
    <property type="match status" value="1"/>
</dbReference>
<dbReference type="PANTHER" id="PTHR22948">
    <property type="entry name" value="TUDOR DOMAIN CONTAINING PROTEIN"/>
    <property type="match status" value="1"/>
</dbReference>
<dbReference type="GO" id="GO:0034587">
    <property type="term" value="P:piRNA processing"/>
    <property type="evidence" value="ECO:0007669"/>
    <property type="project" value="TreeGrafter"/>
</dbReference>
<dbReference type="InterPro" id="IPR035437">
    <property type="entry name" value="SNase_OB-fold_sf"/>
</dbReference>
<dbReference type="AlphaFoldDB" id="A0AAQ4CX11"/>
<evidence type="ECO:0000259" key="3">
    <source>
        <dbReference type="PROSITE" id="PS50304"/>
    </source>
</evidence>
<protein>
    <recommendedName>
        <fullName evidence="3">Tudor domain-containing protein</fullName>
    </recommendedName>
</protein>
<feature type="transmembrane region" description="Helical" evidence="2">
    <location>
        <begin position="7"/>
        <end position="29"/>
    </location>
</feature>
<dbReference type="Pfam" id="PF00013">
    <property type="entry name" value="KH_1"/>
    <property type="match status" value="2"/>
</dbReference>
<dbReference type="Gene3D" id="3.30.1370.10">
    <property type="entry name" value="K Homology domain, type 1"/>
    <property type="match status" value="2"/>
</dbReference>
<dbReference type="GO" id="GO:0005739">
    <property type="term" value="C:mitochondrion"/>
    <property type="evidence" value="ECO:0007669"/>
    <property type="project" value="UniProtKB-ARBA"/>
</dbReference>
<dbReference type="GO" id="GO:0003723">
    <property type="term" value="F:RNA binding"/>
    <property type="evidence" value="ECO:0007669"/>
    <property type="project" value="UniProtKB-UniRule"/>
</dbReference>
<dbReference type="InterPro" id="IPR004087">
    <property type="entry name" value="KH_dom"/>
</dbReference>
<dbReference type="InterPro" id="IPR036612">
    <property type="entry name" value="KH_dom_type_1_sf"/>
</dbReference>
<dbReference type="Gene3D" id="2.40.50.90">
    <property type="match status" value="1"/>
</dbReference>
<dbReference type="InterPro" id="IPR050621">
    <property type="entry name" value="Tudor_domain_containing"/>
</dbReference>
<evidence type="ECO:0000256" key="2">
    <source>
        <dbReference type="SAM" id="Phobius"/>
    </source>
</evidence>
<evidence type="ECO:0000313" key="5">
    <source>
        <dbReference type="Proteomes" id="UP001321473"/>
    </source>
</evidence>
<dbReference type="GO" id="GO:0030719">
    <property type="term" value="P:P granule organization"/>
    <property type="evidence" value="ECO:0007669"/>
    <property type="project" value="TreeGrafter"/>
</dbReference>
<dbReference type="InterPro" id="IPR004088">
    <property type="entry name" value="KH_dom_type_1"/>
</dbReference>
<feature type="domain" description="Tudor" evidence="3">
    <location>
        <begin position="303"/>
        <end position="368"/>
    </location>
</feature>
<dbReference type="Pfam" id="PF00567">
    <property type="entry name" value="TUDOR"/>
    <property type="match status" value="1"/>
</dbReference>
<evidence type="ECO:0000313" key="4">
    <source>
        <dbReference type="EMBL" id="KAK8754751.1"/>
    </source>
</evidence>
<dbReference type="Proteomes" id="UP001321473">
    <property type="component" value="Unassembled WGS sequence"/>
</dbReference>